<dbReference type="PANTHER" id="PTHR31511:SF12">
    <property type="entry name" value="RHO TERMINATION FACTOR N-TERMINAL DOMAIN-CONTAINING PROTEIN"/>
    <property type="match status" value="1"/>
</dbReference>
<dbReference type="EMBL" id="OU899037">
    <property type="protein sequence ID" value="CAH1737406.1"/>
    <property type="molecule type" value="Genomic_DNA"/>
</dbReference>
<evidence type="ECO:0000313" key="1">
    <source>
        <dbReference type="EMBL" id="CAH1737406.1"/>
    </source>
</evidence>
<dbReference type="PANTHER" id="PTHR31511">
    <property type="entry name" value="PROTEIN CBG23764"/>
    <property type="match status" value="1"/>
</dbReference>
<organism evidence="1 2">
    <name type="scientific">Aphis gossypii</name>
    <name type="common">Cotton aphid</name>
    <dbReference type="NCBI Taxonomy" id="80765"/>
    <lineage>
        <taxon>Eukaryota</taxon>
        <taxon>Metazoa</taxon>
        <taxon>Ecdysozoa</taxon>
        <taxon>Arthropoda</taxon>
        <taxon>Hexapoda</taxon>
        <taxon>Insecta</taxon>
        <taxon>Pterygota</taxon>
        <taxon>Neoptera</taxon>
        <taxon>Paraneoptera</taxon>
        <taxon>Hemiptera</taxon>
        <taxon>Sternorrhyncha</taxon>
        <taxon>Aphidomorpha</taxon>
        <taxon>Aphidoidea</taxon>
        <taxon>Aphididae</taxon>
        <taxon>Aphidini</taxon>
        <taxon>Aphis</taxon>
        <taxon>Aphis</taxon>
    </lineage>
</organism>
<protein>
    <recommendedName>
        <fullName evidence="3">DNA-directed DNA polymerase</fullName>
    </recommendedName>
</protein>
<name>A0A9P0JGB2_APHGO</name>
<proteinExistence type="predicted"/>
<dbReference type="AlphaFoldDB" id="A0A9P0JGB2"/>
<dbReference type="SUPFAM" id="SSF56672">
    <property type="entry name" value="DNA/RNA polymerases"/>
    <property type="match status" value="1"/>
</dbReference>
<gene>
    <name evidence="1" type="ORF">APHIGO_LOCUS10945</name>
</gene>
<dbReference type="InterPro" id="IPR043502">
    <property type="entry name" value="DNA/RNA_pol_sf"/>
</dbReference>
<evidence type="ECO:0000313" key="2">
    <source>
        <dbReference type="Proteomes" id="UP001154329"/>
    </source>
</evidence>
<evidence type="ECO:0008006" key="3">
    <source>
        <dbReference type="Google" id="ProtNLM"/>
    </source>
</evidence>
<accession>A0A9P0JGB2</accession>
<reference evidence="1" key="1">
    <citation type="submission" date="2022-02" db="EMBL/GenBank/DDBJ databases">
        <authorList>
            <person name="King R."/>
        </authorList>
    </citation>
    <scope>NUCLEOTIDE SEQUENCE</scope>
</reference>
<dbReference type="Proteomes" id="UP001154329">
    <property type="component" value="Chromosome 4"/>
</dbReference>
<keyword evidence="2" id="KW-1185">Reference proteome</keyword>
<dbReference type="GO" id="GO:0071897">
    <property type="term" value="P:DNA biosynthetic process"/>
    <property type="evidence" value="ECO:0007669"/>
    <property type="project" value="UniProtKB-ARBA"/>
</dbReference>
<sequence>MASSLSSLAENLVTPEHDNFRETAKHFVTGDMPLVTRKGVYPYEYTDSWERLEDMSLPRKQDFYSTLTETGIKDNEFEHAKEVWDHFDCKTLGDYSDLYLKIDVLLLADVFENFRDVCMRAYNLDAAHYFTAPGLSFDAMLKFTGQKLQLLHDYDMLLMFENGIRGGLVQASKRYAKANNVKTPGYNETKNKSWIIYQDCNNLYGWAMSQYIPYGGLNWLEPTLNGLDDLDDTSPIGRVYEVDVTYPQHLHNEHNDLPFLPQNSMPSGSKVRKLMATFEKKDNYIIHYRNLQQAIENGLIVEKVHRVIQLNQSDWLAKYIVLNTEMRKKAKNDFEKDFFKLMNNAVFGKTMQSKRKEMKMELVSCERRLQKLINKCRFKHCTNYNENLNAVSLENKIIRFDKPIYIGFAVLDISKTLMYDYHYNVH</sequence>
<reference evidence="1" key="2">
    <citation type="submission" date="2022-10" db="EMBL/GenBank/DDBJ databases">
        <authorList>
            <consortium name="ENA_rothamsted_submissions"/>
            <consortium name="culmorum"/>
            <person name="King R."/>
        </authorList>
    </citation>
    <scope>NUCLEOTIDE SEQUENCE</scope>
</reference>